<comment type="caution">
    <text evidence="2">The sequence shown here is derived from an EMBL/GenBank/DDBJ whole genome shotgun (WGS) entry which is preliminary data.</text>
</comment>
<evidence type="ECO:0000313" key="2">
    <source>
        <dbReference type="EMBL" id="KAJ4446405.1"/>
    </source>
</evidence>
<reference evidence="2 3" key="1">
    <citation type="journal article" date="2022" name="Allergy">
        <title>Genome assembly and annotation of Periplaneta americana reveal a comprehensive cockroach allergen profile.</title>
        <authorList>
            <person name="Wang L."/>
            <person name="Xiong Q."/>
            <person name="Saelim N."/>
            <person name="Wang L."/>
            <person name="Nong W."/>
            <person name="Wan A.T."/>
            <person name="Shi M."/>
            <person name="Liu X."/>
            <person name="Cao Q."/>
            <person name="Hui J.H.L."/>
            <person name="Sookrung N."/>
            <person name="Leung T.F."/>
            <person name="Tungtrongchitr A."/>
            <person name="Tsui S.K.W."/>
        </authorList>
    </citation>
    <scope>NUCLEOTIDE SEQUENCE [LARGE SCALE GENOMIC DNA]</scope>
    <source>
        <strain evidence="2">PWHHKU_190912</strain>
    </source>
</reference>
<dbReference type="Proteomes" id="UP001148838">
    <property type="component" value="Unassembled WGS sequence"/>
</dbReference>
<feature type="compositionally biased region" description="Polar residues" evidence="1">
    <location>
        <begin position="81"/>
        <end position="96"/>
    </location>
</feature>
<keyword evidence="3" id="KW-1185">Reference proteome</keyword>
<evidence type="ECO:0000256" key="1">
    <source>
        <dbReference type="SAM" id="MobiDB-lite"/>
    </source>
</evidence>
<accession>A0ABQ8TKP2</accession>
<sequence length="96" mass="10281">MAGLCDGSNEPAGSLKAICNSTGVAAVLSIKSAEGPSFLVGLGEQRFGRKLRTRLRRAPCRFLPATERSPPAKISEPRPVRNQTPPFLFSLSVTKN</sequence>
<gene>
    <name evidence="2" type="ORF">ANN_13101</name>
</gene>
<proteinExistence type="predicted"/>
<protein>
    <submittedName>
        <fullName evidence="2">Uncharacterized protein</fullName>
    </submittedName>
</protein>
<feature type="region of interest" description="Disordered" evidence="1">
    <location>
        <begin position="65"/>
        <end position="96"/>
    </location>
</feature>
<organism evidence="2 3">
    <name type="scientific">Periplaneta americana</name>
    <name type="common">American cockroach</name>
    <name type="synonym">Blatta americana</name>
    <dbReference type="NCBI Taxonomy" id="6978"/>
    <lineage>
        <taxon>Eukaryota</taxon>
        <taxon>Metazoa</taxon>
        <taxon>Ecdysozoa</taxon>
        <taxon>Arthropoda</taxon>
        <taxon>Hexapoda</taxon>
        <taxon>Insecta</taxon>
        <taxon>Pterygota</taxon>
        <taxon>Neoptera</taxon>
        <taxon>Polyneoptera</taxon>
        <taxon>Dictyoptera</taxon>
        <taxon>Blattodea</taxon>
        <taxon>Blattoidea</taxon>
        <taxon>Blattidae</taxon>
        <taxon>Blattinae</taxon>
        <taxon>Periplaneta</taxon>
    </lineage>
</organism>
<evidence type="ECO:0000313" key="3">
    <source>
        <dbReference type="Proteomes" id="UP001148838"/>
    </source>
</evidence>
<dbReference type="EMBL" id="JAJSOF020000009">
    <property type="protein sequence ID" value="KAJ4446405.1"/>
    <property type="molecule type" value="Genomic_DNA"/>
</dbReference>
<name>A0ABQ8TKP2_PERAM</name>